<keyword evidence="3" id="KW-1185">Reference proteome</keyword>
<feature type="compositionally biased region" description="Basic and acidic residues" evidence="1">
    <location>
        <begin position="1"/>
        <end position="16"/>
    </location>
</feature>
<evidence type="ECO:0000313" key="2">
    <source>
        <dbReference type="EMBL" id="EFH48488.1"/>
    </source>
</evidence>
<organism evidence="3">
    <name type="scientific">Arabidopsis lyrata subsp. lyrata</name>
    <name type="common">Lyre-leaved rock-cress</name>
    <dbReference type="NCBI Taxonomy" id="81972"/>
    <lineage>
        <taxon>Eukaryota</taxon>
        <taxon>Viridiplantae</taxon>
        <taxon>Streptophyta</taxon>
        <taxon>Embryophyta</taxon>
        <taxon>Tracheophyta</taxon>
        <taxon>Spermatophyta</taxon>
        <taxon>Magnoliopsida</taxon>
        <taxon>eudicotyledons</taxon>
        <taxon>Gunneridae</taxon>
        <taxon>Pentapetalae</taxon>
        <taxon>rosids</taxon>
        <taxon>malvids</taxon>
        <taxon>Brassicales</taxon>
        <taxon>Brassicaceae</taxon>
        <taxon>Camelineae</taxon>
        <taxon>Arabidopsis</taxon>
    </lineage>
</organism>
<evidence type="ECO:0000313" key="3">
    <source>
        <dbReference type="Proteomes" id="UP000008694"/>
    </source>
</evidence>
<evidence type="ECO:0000256" key="1">
    <source>
        <dbReference type="SAM" id="MobiDB-lite"/>
    </source>
</evidence>
<proteinExistence type="predicted"/>
<gene>
    <name evidence="2" type="ORF">ARALYDRAFT_351666</name>
</gene>
<accession>D7M5C0</accession>
<dbReference type="AlphaFoldDB" id="D7M5C0"/>
<feature type="compositionally biased region" description="Basic and acidic residues" evidence="1">
    <location>
        <begin position="66"/>
        <end position="76"/>
    </location>
</feature>
<dbReference type="HOGENOM" id="CLU_2309919_0_0_1"/>
<protein>
    <submittedName>
        <fullName evidence="2">Predicted protein</fullName>
    </submittedName>
</protein>
<feature type="region of interest" description="Disordered" evidence="1">
    <location>
        <begin position="1"/>
        <end position="76"/>
    </location>
</feature>
<sequence>MGKMKKGADAPGRRNETVPTLGEEELQTLSPVVEARVEESEKNEEEENGEEENEEEEKEEEEKEEEEKKKKEMTKTEVRQVVVVEPFPESPPPMRVWRMR</sequence>
<dbReference type="Gramene" id="fgenesh1_pg.C_scaffold_6002259">
    <property type="protein sequence ID" value="fgenesh1_pg.C_scaffold_6002259"/>
    <property type="gene ID" value="fgenesh1_pg.C_scaffold_6002259"/>
</dbReference>
<dbReference type="EMBL" id="GL348718">
    <property type="protein sequence ID" value="EFH48488.1"/>
    <property type="molecule type" value="Genomic_DNA"/>
</dbReference>
<reference evidence="3" key="1">
    <citation type="journal article" date="2011" name="Nat. Genet.">
        <title>The Arabidopsis lyrata genome sequence and the basis of rapid genome size change.</title>
        <authorList>
            <person name="Hu T.T."/>
            <person name="Pattyn P."/>
            <person name="Bakker E.G."/>
            <person name="Cao J."/>
            <person name="Cheng J.-F."/>
            <person name="Clark R.M."/>
            <person name="Fahlgren N."/>
            <person name="Fawcett J.A."/>
            <person name="Grimwood J."/>
            <person name="Gundlach H."/>
            <person name="Haberer G."/>
            <person name="Hollister J.D."/>
            <person name="Ossowski S."/>
            <person name="Ottilar R.P."/>
            <person name="Salamov A.A."/>
            <person name="Schneeberger K."/>
            <person name="Spannagl M."/>
            <person name="Wang X."/>
            <person name="Yang L."/>
            <person name="Nasrallah M.E."/>
            <person name="Bergelson J."/>
            <person name="Carrington J.C."/>
            <person name="Gaut B.S."/>
            <person name="Schmutz J."/>
            <person name="Mayer K.F.X."/>
            <person name="Van de Peer Y."/>
            <person name="Grigoriev I.V."/>
            <person name="Nordborg M."/>
            <person name="Weigel D."/>
            <person name="Guo Y.-L."/>
        </authorList>
    </citation>
    <scope>NUCLEOTIDE SEQUENCE [LARGE SCALE GENOMIC DNA]</scope>
    <source>
        <strain evidence="3">cv. MN47</strain>
    </source>
</reference>
<name>D7M5C0_ARALL</name>
<feature type="compositionally biased region" description="Acidic residues" evidence="1">
    <location>
        <begin position="41"/>
        <end position="65"/>
    </location>
</feature>
<dbReference type="Proteomes" id="UP000008694">
    <property type="component" value="Unassembled WGS sequence"/>
</dbReference>